<keyword evidence="2" id="KW-1185">Reference proteome</keyword>
<dbReference type="EMBL" id="FOFT01000027">
    <property type="protein sequence ID" value="SES51214.1"/>
    <property type="molecule type" value="Genomic_DNA"/>
</dbReference>
<evidence type="ECO:0000313" key="2">
    <source>
        <dbReference type="Proteomes" id="UP000199028"/>
    </source>
</evidence>
<accession>A0A1H9XYQ8</accession>
<organism evidence="1 2">
    <name type="scientific">Lentzea flaviverrucosa</name>
    <dbReference type="NCBI Taxonomy" id="200379"/>
    <lineage>
        <taxon>Bacteria</taxon>
        <taxon>Bacillati</taxon>
        <taxon>Actinomycetota</taxon>
        <taxon>Actinomycetes</taxon>
        <taxon>Pseudonocardiales</taxon>
        <taxon>Pseudonocardiaceae</taxon>
        <taxon>Lentzea</taxon>
    </lineage>
</organism>
<sequence length="31" mass="3200">MTRYVIIGGGAVGATVARRFTEEDGECPATA</sequence>
<dbReference type="AlphaFoldDB" id="A0A1H9XYQ8"/>
<evidence type="ECO:0000313" key="1">
    <source>
        <dbReference type="EMBL" id="SES51214.1"/>
    </source>
</evidence>
<reference evidence="2" key="1">
    <citation type="submission" date="2016-10" db="EMBL/GenBank/DDBJ databases">
        <authorList>
            <person name="Varghese N."/>
            <person name="Submissions S."/>
        </authorList>
    </citation>
    <scope>NUCLEOTIDE SEQUENCE [LARGE SCALE GENOMIC DNA]</scope>
    <source>
        <strain evidence="2">CGMCC 4.578</strain>
    </source>
</reference>
<gene>
    <name evidence="1" type="ORF">SAMN05216195_12730</name>
</gene>
<proteinExistence type="predicted"/>
<dbReference type="Proteomes" id="UP000199028">
    <property type="component" value="Unassembled WGS sequence"/>
</dbReference>
<protein>
    <submittedName>
        <fullName evidence="1">Uncharacterized protein</fullName>
    </submittedName>
</protein>
<name>A0A1H9XYQ8_9PSEU</name>